<organism evidence="2 3">
    <name type="scientific">Mycena metata</name>
    <dbReference type="NCBI Taxonomy" id="1033252"/>
    <lineage>
        <taxon>Eukaryota</taxon>
        <taxon>Fungi</taxon>
        <taxon>Dikarya</taxon>
        <taxon>Basidiomycota</taxon>
        <taxon>Agaricomycotina</taxon>
        <taxon>Agaricomycetes</taxon>
        <taxon>Agaricomycetidae</taxon>
        <taxon>Agaricales</taxon>
        <taxon>Marasmiineae</taxon>
        <taxon>Mycenaceae</taxon>
        <taxon>Mycena</taxon>
    </lineage>
</organism>
<reference evidence="2" key="1">
    <citation type="submission" date="2023-03" db="EMBL/GenBank/DDBJ databases">
        <title>Massive genome expansion in bonnet fungi (Mycena s.s.) driven by repeated elements and novel gene families across ecological guilds.</title>
        <authorList>
            <consortium name="Lawrence Berkeley National Laboratory"/>
            <person name="Harder C.B."/>
            <person name="Miyauchi S."/>
            <person name="Viragh M."/>
            <person name="Kuo A."/>
            <person name="Thoen E."/>
            <person name="Andreopoulos B."/>
            <person name="Lu D."/>
            <person name="Skrede I."/>
            <person name="Drula E."/>
            <person name="Henrissat B."/>
            <person name="Morin E."/>
            <person name="Kohler A."/>
            <person name="Barry K."/>
            <person name="LaButti K."/>
            <person name="Morin E."/>
            <person name="Salamov A."/>
            <person name="Lipzen A."/>
            <person name="Mereny Z."/>
            <person name="Hegedus B."/>
            <person name="Baldrian P."/>
            <person name="Stursova M."/>
            <person name="Weitz H."/>
            <person name="Taylor A."/>
            <person name="Grigoriev I.V."/>
            <person name="Nagy L.G."/>
            <person name="Martin F."/>
            <person name="Kauserud H."/>
        </authorList>
    </citation>
    <scope>NUCLEOTIDE SEQUENCE</scope>
    <source>
        <strain evidence="2">CBHHK182m</strain>
    </source>
</reference>
<evidence type="ECO:0000313" key="2">
    <source>
        <dbReference type="EMBL" id="KAJ7713104.1"/>
    </source>
</evidence>
<evidence type="ECO:0000313" key="3">
    <source>
        <dbReference type="Proteomes" id="UP001215598"/>
    </source>
</evidence>
<proteinExistence type="predicted"/>
<dbReference type="AlphaFoldDB" id="A0AAD7H6A8"/>
<evidence type="ECO:0000256" key="1">
    <source>
        <dbReference type="SAM" id="MobiDB-lite"/>
    </source>
</evidence>
<accession>A0AAD7H6A8</accession>
<feature type="region of interest" description="Disordered" evidence="1">
    <location>
        <begin position="450"/>
        <end position="472"/>
    </location>
</feature>
<dbReference type="Proteomes" id="UP001215598">
    <property type="component" value="Unassembled WGS sequence"/>
</dbReference>
<dbReference type="EMBL" id="JARKIB010000351">
    <property type="protein sequence ID" value="KAJ7713104.1"/>
    <property type="molecule type" value="Genomic_DNA"/>
</dbReference>
<keyword evidence="3" id="KW-1185">Reference proteome</keyword>
<feature type="compositionally biased region" description="Basic and acidic residues" evidence="1">
    <location>
        <begin position="339"/>
        <end position="361"/>
    </location>
</feature>
<comment type="caution">
    <text evidence="2">The sequence shown here is derived from an EMBL/GenBank/DDBJ whole genome shotgun (WGS) entry which is preliminary data.</text>
</comment>
<feature type="region of interest" description="Disordered" evidence="1">
    <location>
        <begin position="251"/>
        <end position="305"/>
    </location>
</feature>
<gene>
    <name evidence="2" type="ORF">B0H16DRAFT_1702596</name>
</gene>
<sequence length="515" mass="55796">MSLGGRIYGRLNAAQIDRKYGRLSPGRYYARLSQYFSVSMSVPWTFASMSMFVQCSFTMTSTFDVQPSSFDSSLLYTQLNQHLDAVERSFNAQENSTSTSASRDGFHPRGFRVEIEFGSDDETWFNANSHTPFLGSRFRRRSIQYPPPFNFLPSLRSPNTFTDQFKHTYPTQVQFNQQVQPMASVRLHLLVGFSTAPAVIPTKLNATHPSYAWNSLSGTATPPEVRSAVNQHLIENSRPRAAPNYIQDLRSEGHGGRYGLGEGEGMDGGDEEGRGEGEGVGAPRTRRVCAKPSLRNSGRAVQRARDSARAHITQVWCRREGHAVRYGLGEGKGMDGGGEEVRERTVREEGDAEPRINETSRPRCAGGCDGERGSGGVSEGGDRRQGRGGVGEGGDEGERGDPTRTYITQLRCPSTSSVLPALDSTVCALVRCGRGTTVYARAGDDEGRVRERGGGWRRGASGNGTLAGAGTGPSRVCAVSGGVRVYRGGRDAGVTRGRGTRARAGRASGIEVQCE</sequence>
<feature type="compositionally biased region" description="Gly residues" evidence="1">
    <location>
        <begin position="461"/>
        <end position="471"/>
    </location>
</feature>
<name>A0AAD7H6A8_9AGAR</name>
<feature type="region of interest" description="Disordered" evidence="1">
    <location>
        <begin position="328"/>
        <end position="403"/>
    </location>
</feature>
<protein>
    <submittedName>
        <fullName evidence="2">Uncharacterized protein</fullName>
    </submittedName>
</protein>